<dbReference type="PROSITE" id="PS50001">
    <property type="entry name" value="SH2"/>
    <property type="match status" value="1"/>
</dbReference>
<evidence type="ECO:0000313" key="6">
    <source>
        <dbReference type="Proteomes" id="UP000001357"/>
    </source>
</evidence>
<feature type="compositionally biased region" description="Basic residues" evidence="3">
    <location>
        <begin position="1"/>
        <end position="12"/>
    </location>
</feature>
<organism evidence="5 6">
    <name type="scientific">Monosiga brevicollis</name>
    <name type="common">Choanoflagellate</name>
    <dbReference type="NCBI Taxonomy" id="81824"/>
    <lineage>
        <taxon>Eukaryota</taxon>
        <taxon>Choanoflagellata</taxon>
        <taxon>Craspedida</taxon>
        <taxon>Salpingoecidae</taxon>
        <taxon>Monosiga</taxon>
    </lineage>
</organism>
<dbReference type="GeneID" id="5895229"/>
<feature type="region of interest" description="Disordered" evidence="3">
    <location>
        <begin position="1"/>
        <end position="28"/>
    </location>
</feature>
<dbReference type="STRING" id="81824.A9VBC5"/>
<evidence type="ECO:0000256" key="2">
    <source>
        <dbReference type="PROSITE-ProRule" id="PRU00191"/>
    </source>
</evidence>
<keyword evidence="1 2" id="KW-0727">SH2 domain</keyword>
<proteinExistence type="predicted"/>
<dbReference type="InterPro" id="IPR036860">
    <property type="entry name" value="SH2_dom_sf"/>
</dbReference>
<dbReference type="PANTHER" id="PTHR10155">
    <property type="entry name" value="PHOSPHATIDYLINOSITOL 3-KINASE REGULATORY SUBUNIT"/>
    <property type="match status" value="1"/>
</dbReference>
<dbReference type="PANTHER" id="PTHR10155:SF0">
    <property type="entry name" value="SUPPRESSOR OF CYTOKINE SIGNALING AT 36E, ISOFORM D"/>
    <property type="match status" value="1"/>
</dbReference>
<evidence type="ECO:0000259" key="4">
    <source>
        <dbReference type="PROSITE" id="PS50001"/>
    </source>
</evidence>
<dbReference type="Gene3D" id="3.30.505.10">
    <property type="entry name" value="SH2 domain"/>
    <property type="match status" value="1"/>
</dbReference>
<name>A9VBC5_MONBE</name>
<reference evidence="5 6" key="1">
    <citation type="journal article" date="2008" name="Nature">
        <title>The genome of the choanoflagellate Monosiga brevicollis and the origin of metazoans.</title>
        <authorList>
            <consortium name="JGI Sequencing"/>
            <person name="King N."/>
            <person name="Westbrook M.J."/>
            <person name="Young S.L."/>
            <person name="Kuo A."/>
            <person name="Abedin M."/>
            <person name="Chapman J."/>
            <person name="Fairclough S."/>
            <person name="Hellsten U."/>
            <person name="Isogai Y."/>
            <person name="Letunic I."/>
            <person name="Marr M."/>
            <person name="Pincus D."/>
            <person name="Putnam N."/>
            <person name="Rokas A."/>
            <person name="Wright K.J."/>
            <person name="Zuzow R."/>
            <person name="Dirks W."/>
            <person name="Good M."/>
            <person name="Goodstein D."/>
            <person name="Lemons D."/>
            <person name="Li W."/>
            <person name="Lyons J.B."/>
            <person name="Morris A."/>
            <person name="Nichols S."/>
            <person name="Richter D.J."/>
            <person name="Salamov A."/>
            <person name="Bork P."/>
            <person name="Lim W.A."/>
            <person name="Manning G."/>
            <person name="Miller W.T."/>
            <person name="McGinnis W."/>
            <person name="Shapiro H."/>
            <person name="Tjian R."/>
            <person name="Grigoriev I.V."/>
            <person name="Rokhsar D."/>
        </authorList>
    </citation>
    <scope>NUCLEOTIDE SEQUENCE [LARGE SCALE GENOMIC DNA]</scope>
    <source>
        <strain evidence="6">MX1 / ATCC 50154</strain>
    </source>
</reference>
<dbReference type="SMART" id="SM00252">
    <property type="entry name" value="SH2"/>
    <property type="match status" value="1"/>
</dbReference>
<keyword evidence="6" id="KW-1185">Reference proteome</keyword>
<sequence>MNKAFSFRKSRRNSGPTTTPKMAMLGRNEEEESLFDLILKLQGGARMENQRSSGPRLGGNIIDQSQTLSSRQSSFATPAPPPPPAGHISLTNNTPTSSMTASDTGRPEPVYETPEPEVDMYEAPKSTTGPAPPRPLRPSSIASSAGTGADSLQEDHRHPQQRSASLHHERDSASQFNGPRRAASHHTTSRPLPATPPRPSLRRAHRSSSSAAAADNMIPEAGLAAERRKSRMSLCEPCPEQDEETTPPTISEEEHELRGFQWYLGAVDRKEAEDLLRAWPTGTFAVRKGRSSRVITLKFPVAKDKVFFHVRITYEEPMYRVADSECFRSIPELVAFYVDQPHRFFRGMAPEERLKHQLSPYCPVPTLQLDIDASEALGASEA</sequence>
<dbReference type="KEGG" id="mbr:MONBRDRAFT_12142"/>
<dbReference type="AlphaFoldDB" id="A9VBC5"/>
<dbReference type="FunCoup" id="A9VBC5">
    <property type="interactions" value="204"/>
</dbReference>
<feature type="compositionally biased region" description="Polar residues" evidence="3">
    <location>
        <begin position="67"/>
        <end position="76"/>
    </location>
</feature>
<dbReference type="CDD" id="cd00173">
    <property type="entry name" value="SH2"/>
    <property type="match status" value="1"/>
</dbReference>
<dbReference type="GO" id="GO:0030695">
    <property type="term" value="F:GTPase regulator activity"/>
    <property type="evidence" value="ECO:0007669"/>
    <property type="project" value="InterPro"/>
</dbReference>
<evidence type="ECO:0000256" key="3">
    <source>
        <dbReference type="SAM" id="MobiDB-lite"/>
    </source>
</evidence>
<dbReference type="PROSITE" id="PS50877">
    <property type="entry name" value="GOLOCO"/>
    <property type="match status" value="1"/>
</dbReference>
<gene>
    <name evidence="5" type="ORF">MONBRDRAFT_12142</name>
</gene>
<dbReference type="Proteomes" id="UP000001357">
    <property type="component" value="Unassembled WGS sequence"/>
</dbReference>
<accession>A9VBC5</accession>
<feature type="domain" description="SH2" evidence="4">
    <location>
        <begin position="262"/>
        <end position="358"/>
    </location>
</feature>
<dbReference type="InParanoid" id="A9VBC5"/>
<protein>
    <recommendedName>
        <fullName evidence="4">SH2 domain-containing protein</fullName>
    </recommendedName>
</protein>
<dbReference type="PRINTS" id="PR00401">
    <property type="entry name" value="SH2DOMAIN"/>
</dbReference>
<dbReference type="RefSeq" id="XP_001750037.1">
    <property type="nucleotide sequence ID" value="XM_001749985.1"/>
</dbReference>
<feature type="region of interest" description="Disordered" evidence="3">
    <location>
        <begin position="67"/>
        <end position="252"/>
    </location>
</feature>
<feature type="compositionally biased region" description="Polar residues" evidence="3">
    <location>
        <begin position="89"/>
        <end position="103"/>
    </location>
</feature>
<dbReference type="SMART" id="SM00390">
    <property type="entry name" value="GoLoco"/>
    <property type="match status" value="1"/>
</dbReference>
<evidence type="ECO:0000256" key="1">
    <source>
        <dbReference type="ARBA" id="ARBA00022999"/>
    </source>
</evidence>
<dbReference type="InterPro" id="IPR003109">
    <property type="entry name" value="GoLoco_motif"/>
</dbReference>
<dbReference type="EMBL" id="CH991576">
    <property type="protein sequence ID" value="EDQ85212.1"/>
    <property type="molecule type" value="Genomic_DNA"/>
</dbReference>
<dbReference type="InterPro" id="IPR000980">
    <property type="entry name" value="SH2"/>
</dbReference>
<dbReference type="SUPFAM" id="SSF55550">
    <property type="entry name" value="SH2 domain"/>
    <property type="match status" value="1"/>
</dbReference>
<dbReference type="Pfam" id="PF00017">
    <property type="entry name" value="SH2"/>
    <property type="match status" value="1"/>
</dbReference>
<evidence type="ECO:0000313" key="5">
    <source>
        <dbReference type="EMBL" id="EDQ85212.1"/>
    </source>
</evidence>